<reference evidence="3 4" key="1">
    <citation type="submission" date="2014-12" db="EMBL/GenBank/DDBJ databases">
        <title>Isolation of bacteria from lake water.</title>
        <authorList>
            <person name="Sheng K.-Y."/>
            <person name="Chin P.-S."/>
            <person name="Chan K.-G."/>
            <person name="Tan G.S."/>
        </authorList>
    </citation>
    <scope>NUCLEOTIDE SEQUENCE [LARGE SCALE GENOMIC DNA]</scope>
    <source>
        <strain evidence="3 4">KY4</strain>
    </source>
</reference>
<evidence type="ECO:0000313" key="4">
    <source>
        <dbReference type="Proteomes" id="UP000032566"/>
    </source>
</evidence>
<gene>
    <name evidence="3" type="ORF">RP29_05900</name>
</gene>
<dbReference type="GO" id="GO:0004519">
    <property type="term" value="F:endonuclease activity"/>
    <property type="evidence" value="ECO:0007669"/>
    <property type="project" value="UniProtKB-KW"/>
</dbReference>
<dbReference type="SUPFAM" id="SSF46689">
    <property type="entry name" value="Homeodomain-like"/>
    <property type="match status" value="1"/>
</dbReference>
<dbReference type="InterPro" id="IPR009057">
    <property type="entry name" value="Homeodomain-like_sf"/>
</dbReference>
<dbReference type="STRING" id="80878.RP29_05900"/>
<dbReference type="NCBIfam" id="NF033545">
    <property type="entry name" value="transpos_IS630"/>
    <property type="match status" value="1"/>
</dbReference>
<dbReference type="Proteomes" id="UP000032566">
    <property type="component" value="Unassembled WGS sequence"/>
</dbReference>
<keyword evidence="3" id="KW-0378">Hydrolase</keyword>
<comment type="caution">
    <text evidence="3">The sequence shown here is derived from an EMBL/GenBank/DDBJ whole genome shotgun (WGS) entry which is preliminary data.</text>
</comment>
<keyword evidence="3" id="KW-0540">Nuclease</keyword>
<dbReference type="InterPro" id="IPR036397">
    <property type="entry name" value="RNaseH_sf"/>
</dbReference>
<dbReference type="Gene3D" id="3.30.420.10">
    <property type="entry name" value="Ribonuclease H-like superfamily/Ribonuclease H"/>
    <property type="match status" value="1"/>
</dbReference>
<evidence type="ECO:0000313" key="3">
    <source>
        <dbReference type="EMBL" id="KJA11396.1"/>
    </source>
</evidence>
<dbReference type="InterPro" id="IPR025959">
    <property type="entry name" value="Winged_HTH_dom"/>
</dbReference>
<evidence type="ECO:0000259" key="2">
    <source>
        <dbReference type="Pfam" id="PF13592"/>
    </source>
</evidence>
<proteinExistence type="predicted"/>
<dbReference type="Pfam" id="PF13551">
    <property type="entry name" value="HTH_29"/>
    <property type="match status" value="1"/>
</dbReference>
<dbReference type="Pfam" id="PF13358">
    <property type="entry name" value="DDE_3"/>
    <property type="match status" value="1"/>
</dbReference>
<dbReference type="RefSeq" id="WP_044396743.1">
    <property type="nucleotide sequence ID" value="NZ_JAFMZA010000004.1"/>
</dbReference>
<dbReference type="PATRIC" id="fig|80878.5.peg.497"/>
<feature type="domain" description="Tc1-like transposase DDE" evidence="1">
    <location>
        <begin position="172"/>
        <end position="314"/>
    </location>
</feature>
<dbReference type="GO" id="GO:0003676">
    <property type="term" value="F:nucleic acid binding"/>
    <property type="evidence" value="ECO:0007669"/>
    <property type="project" value="InterPro"/>
</dbReference>
<name>A0A0D7KAJ4_9BURK</name>
<dbReference type="OrthoDB" id="9772604at2"/>
<dbReference type="InterPro" id="IPR038717">
    <property type="entry name" value="Tc1-like_DDE_dom"/>
</dbReference>
<dbReference type="PANTHER" id="PTHR46564">
    <property type="entry name" value="TRANSPOSASE"/>
    <property type="match status" value="1"/>
</dbReference>
<accession>A0A0D7KAJ4</accession>
<sequence>MEKENARKQTLEQLHERRKQVVRLHKKGIKIMQIVEMTGLSYPPVRATIDLFEAGGWGAIRPALRGRSPGDGRVLSPAQEETIQRMIIDKRPEQLKMDFHLWSRAAVSQLIEQEFGVKLQTRSIGKYLTRWGFTPQKPIKRAYEQSPAAVQAWLEGEYPGIEQRARAEGAEIHWGDETALVNTDVRGRSYAPTGKTPVTMAIGGTRQKLSMIATVTNQGKTRWMIIDEAFDADKLIEFLQALIKDAGKKVFLILDNLRVHHSKLVKAWVAEHQDQIELFYLPSYSPQLNPEERLNADLKQEIGKRVPVRTKAKLREAANDHMAMLEQNPERVIGYFQDRYVRYAA</sequence>
<dbReference type="AlphaFoldDB" id="A0A0D7KAJ4"/>
<evidence type="ECO:0000259" key="1">
    <source>
        <dbReference type="Pfam" id="PF13358"/>
    </source>
</evidence>
<dbReference type="EMBL" id="JXYQ01000016">
    <property type="protein sequence ID" value="KJA11396.1"/>
    <property type="molecule type" value="Genomic_DNA"/>
</dbReference>
<feature type="domain" description="Winged helix-turn helix" evidence="2">
    <location>
        <begin position="98"/>
        <end position="156"/>
    </location>
</feature>
<protein>
    <submittedName>
        <fullName evidence="3">Endonuclease DDE</fullName>
    </submittedName>
</protein>
<keyword evidence="3" id="KW-0255">Endonuclease</keyword>
<dbReference type="InterPro" id="IPR047655">
    <property type="entry name" value="Transpos_IS630-like"/>
</dbReference>
<organism evidence="3 4">
    <name type="scientific">Acidovorax temperans</name>
    <dbReference type="NCBI Taxonomy" id="80878"/>
    <lineage>
        <taxon>Bacteria</taxon>
        <taxon>Pseudomonadati</taxon>
        <taxon>Pseudomonadota</taxon>
        <taxon>Betaproteobacteria</taxon>
        <taxon>Burkholderiales</taxon>
        <taxon>Comamonadaceae</taxon>
        <taxon>Acidovorax</taxon>
    </lineage>
</organism>
<dbReference type="Pfam" id="PF13592">
    <property type="entry name" value="HTH_33"/>
    <property type="match status" value="1"/>
</dbReference>
<dbReference type="PANTHER" id="PTHR46564:SF1">
    <property type="entry name" value="TRANSPOSASE"/>
    <property type="match status" value="1"/>
</dbReference>
<keyword evidence="4" id="KW-1185">Reference proteome</keyword>